<dbReference type="EMBL" id="JBAWKS010000001">
    <property type="protein sequence ID" value="MEI4549192.1"/>
    <property type="molecule type" value="Genomic_DNA"/>
</dbReference>
<feature type="transmembrane region" description="Helical" evidence="7">
    <location>
        <begin position="61"/>
        <end position="80"/>
    </location>
</feature>
<keyword evidence="6 7" id="KW-0472">Membrane</keyword>
<keyword evidence="3" id="KW-1003">Cell membrane</keyword>
<dbReference type="Proteomes" id="UP001382455">
    <property type="component" value="Unassembled WGS sequence"/>
</dbReference>
<evidence type="ECO:0000256" key="7">
    <source>
        <dbReference type="SAM" id="Phobius"/>
    </source>
</evidence>
<protein>
    <submittedName>
        <fullName evidence="8">DoxX family protein</fullName>
    </submittedName>
</protein>
<name>A0ABU8ET17_9GAMM</name>
<evidence type="ECO:0000256" key="4">
    <source>
        <dbReference type="ARBA" id="ARBA00022692"/>
    </source>
</evidence>
<dbReference type="InterPro" id="IPR051907">
    <property type="entry name" value="DoxX-like_oxidoreductase"/>
</dbReference>
<dbReference type="PANTHER" id="PTHR33452:SF1">
    <property type="entry name" value="INNER MEMBRANE PROTEIN YPHA-RELATED"/>
    <property type="match status" value="1"/>
</dbReference>
<accession>A0ABU8ET17</accession>
<evidence type="ECO:0000256" key="6">
    <source>
        <dbReference type="ARBA" id="ARBA00023136"/>
    </source>
</evidence>
<sequence>MKTLLTTLTSSQAGYAALALRLPIGIIFMAHGAQKLFAWFGGYGLEGTGAWMESIGLAPGYLMALMAGSAEFFGGLFILLGLLTRPAALALAGTMIVAIFTVHFENGLFMSNNGYEFGLALLAASISLVFSGAGKASLDTLISDKLTQQA</sequence>
<comment type="similarity">
    <text evidence="2">Belongs to the DoxX family.</text>
</comment>
<evidence type="ECO:0000256" key="1">
    <source>
        <dbReference type="ARBA" id="ARBA00004651"/>
    </source>
</evidence>
<reference evidence="8 9" key="1">
    <citation type="submission" date="2023-12" db="EMBL/GenBank/DDBJ databases">
        <title>Friends and Foes: Symbiotic and Algicidal bacterial influence on Karenia brevis blooms.</title>
        <authorList>
            <person name="Fei C."/>
            <person name="Mohamed A.R."/>
            <person name="Booker A."/>
            <person name="Arshad M."/>
            <person name="Klass S."/>
            <person name="Ahn S."/>
            <person name="Gilbert P.M."/>
            <person name="Heil C.A."/>
            <person name="Martinez J.M."/>
            <person name="Amin S.A."/>
        </authorList>
    </citation>
    <scope>NUCLEOTIDE SEQUENCE [LARGE SCALE GENOMIC DNA]</scope>
    <source>
        <strain evidence="8 9">CE15</strain>
    </source>
</reference>
<dbReference type="PANTHER" id="PTHR33452">
    <property type="entry name" value="OXIDOREDUCTASE CATD-RELATED"/>
    <property type="match status" value="1"/>
</dbReference>
<evidence type="ECO:0000256" key="5">
    <source>
        <dbReference type="ARBA" id="ARBA00022989"/>
    </source>
</evidence>
<keyword evidence="9" id="KW-1185">Reference proteome</keyword>
<evidence type="ECO:0000313" key="8">
    <source>
        <dbReference type="EMBL" id="MEI4549192.1"/>
    </source>
</evidence>
<proteinExistence type="inferred from homology"/>
<evidence type="ECO:0000313" key="9">
    <source>
        <dbReference type="Proteomes" id="UP001382455"/>
    </source>
</evidence>
<comment type="caution">
    <text evidence="8">The sequence shown here is derived from an EMBL/GenBank/DDBJ whole genome shotgun (WGS) entry which is preliminary data.</text>
</comment>
<dbReference type="RefSeq" id="WP_336434823.1">
    <property type="nucleotide sequence ID" value="NZ_JBAWKS010000001.1"/>
</dbReference>
<gene>
    <name evidence="8" type="ORF">WAE96_05700</name>
</gene>
<dbReference type="Pfam" id="PF07681">
    <property type="entry name" value="DoxX"/>
    <property type="match status" value="1"/>
</dbReference>
<keyword evidence="4 7" id="KW-0812">Transmembrane</keyword>
<feature type="transmembrane region" description="Helical" evidence="7">
    <location>
        <begin position="117"/>
        <end position="138"/>
    </location>
</feature>
<keyword evidence="5 7" id="KW-1133">Transmembrane helix</keyword>
<evidence type="ECO:0000256" key="2">
    <source>
        <dbReference type="ARBA" id="ARBA00006679"/>
    </source>
</evidence>
<evidence type="ECO:0000256" key="3">
    <source>
        <dbReference type="ARBA" id="ARBA00022475"/>
    </source>
</evidence>
<feature type="transmembrane region" description="Helical" evidence="7">
    <location>
        <begin position="87"/>
        <end position="105"/>
    </location>
</feature>
<dbReference type="InterPro" id="IPR032808">
    <property type="entry name" value="DoxX"/>
</dbReference>
<organism evidence="8 9">
    <name type="scientific">Pseudoalteromonas spongiae</name>
    <dbReference type="NCBI Taxonomy" id="298657"/>
    <lineage>
        <taxon>Bacteria</taxon>
        <taxon>Pseudomonadati</taxon>
        <taxon>Pseudomonadota</taxon>
        <taxon>Gammaproteobacteria</taxon>
        <taxon>Alteromonadales</taxon>
        <taxon>Pseudoalteromonadaceae</taxon>
        <taxon>Pseudoalteromonas</taxon>
    </lineage>
</organism>
<comment type="subcellular location">
    <subcellularLocation>
        <location evidence="1">Cell membrane</location>
        <topology evidence="1">Multi-pass membrane protein</topology>
    </subcellularLocation>
</comment>